<dbReference type="InterPro" id="IPR007921">
    <property type="entry name" value="CHAP_dom"/>
</dbReference>
<dbReference type="InterPro" id="IPR038765">
    <property type="entry name" value="Papain-like_cys_pep_sf"/>
</dbReference>
<evidence type="ECO:0000256" key="1">
    <source>
        <dbReference type="SAM" id="MobiDB-lite"/>
    </source>
</evidence>
<dbReference type="SUPFAM" id="SSF54001">
    <property type="entry name" value="Cysteine proteinases"/>
    <property type="match status" value="1"/>
</dbReference>
<dbReference type="AlphaFoldDB" id="A0A1F7JAS4"/>
<name>A0A1F7JAS4_9BACT</name>
<dbReference type="Pfam" id="PF05257">
    <property type="entry name" value="CHAP"/>
    <property type="match status" value="1"/>
</dbReference>
<sequence length="402" mass="43750">MDDRTILKKTLPFLLLFIFSLGIAGNEYVKQISAPTEAAEDTVNVQIANTTDNAPSTTAKWNVLTYVGNYFKNPVQLVYDIYLCDVHSKNDGTPADNTRLPCDPIIVGSNYLATLRSGQITITSRESTQLIRQDDFSCGKVALVIKRNGAVLAREEQSKDTSCAQQGLQANLNSANIGIEDLIGRFARVIFADDEPDDSDGAGDRPGPDVEIPNTNTGQTIPVDNNSSVARALEFYNFVQENCGGTVNANNLDCLTKVSPPHLQWNDVIKRLVADVKNCANSPSCKQVDLQCVAFVRALVYATTEAQLPGVDSPKQTMLGKNFGGRKWVDNTCQSDLTGCEKPRPGDLIIFDWGTTGHSAFVTQSTGDGFVAIDANLAGPGQLSEIPWELSHKNIAGWLRRY</sequence>
<dbReference type="PROSITE" id="PS50911">
    <property type="entry name" value="CHAP"/>
    <property type="match status" value="1"/>
</dbReference>
<comment type="caution">
    <text evidence="3">The sequence shown here is derived from an EMBL/GenBank/DDBJ whole genome shotgun (WGS) entry which is preliminary data.</text>
</comment>
<dbReference type="STRING" id="1802068.A3B02_00370"/>
<feature type="domain" description="Peptidase C51" evidence="2">
    <location>
        <begin position="267"/>
        <end position="400"/>
    </location>
</feature>
<gene>
    <name evidence="3" type="ORF">A3B02_00370</name>
</gene>
<dbReference type="Gene3D" id="3.90.1720.10">
    <property type="entry name" value="endopeptidase domain like (from Nostoc punctiforme)"/>
    <property type="match status" value="1"/>
</dbReference>
<reference evidence="3 4" key="1">
    <citation type="journal article" date="2016" name="Nat. Commun.">
        <title>Thousands of microbial genomes shed light on interconnected biogeochemical processes in an aquifer system.</title>
        <authorList>
            <person name="Anantharaman K."/>
            <person name="Brown C.T."/>
            <person name="Hug L.A."/>
            <person name="Sharon I."/>
            <person name="Castelle C.J."/>
            <person name="Probst A.J."/>
            <person name="Thomas B.C."/>
            <person name="Singh A."/>
            <person name="Wilkins M.J."/>
            <person name="Karaoz U."/>
            <person name="Brodie E.L."/>
            <person name="Williams K.H."/>
            <person name="Hubbard S.S."/>
            <person name="Banfield J.F."/>
        </authorList>
    </citation>
    <scope>NUCLEOTIDE SEQUENCE [LARGE SCALE GENOMIC DNA]</scope>
</reference>
<proteinExistence type="predicted"/>
<accession>A0A1F7JAS4</accession>
<protein>
    <recommendedName>
        <fullName evidence="2">Peptidase C51 domain-containing protein</fullName>
    </recommendedName>
</protein>
<dbReference type="Proteomes" id="UP000178914">
    <property type="component" value="Unassembled WGS sequence"/>
</dbReference>
<evidence type="ECO:0000259" key="2">
    <source>
        <dbReference type="PROSITE" id="PS50911"/>
    </source>
</evidence>
<organism evidence="3 4">
    <name type="scientific">Candidatus Roizmanbacteria bacterium RIFCSPLOWO2_01_FULL_42_14</name>
    <dbReference type="NCBI Taxonomy" id="1802068"/>
    <lineage>
        <taxon>Bacteria</taxon>
        <taxon>Candidatus Roizmaniibacteriota</taxon>
    </lineage>
</organism>
<evidence type="ECO:0000313" key="3">
    <source>
        <dbReference type="EMBL" id="OGK52709.1"/>
    </source>
</evidence>
<feature type="region of interest" description="Disordered" evidence="1">
    <location>
        <begin position="194"/>
        <end position="218"/>
    </location>
</feature>
<dbReference type="EMBL" id="MGAS01000001">
    <property type="protein sequence ID" value="OGK52709.1"/>
    <property type="molecule type" value="Genomic_DNA"/>
</dbReference>
<evidence type="ECO:0000313" key="4">
    <source>
        <dbReference type="Proteomes" id="UP000178914"/>
    </source>
</evidence>